<dbReference type="InterPro" id="IPR002156">
    <property type="entry name" value="RNaseH_domain"/>
</dbReference>
<proteinExistence type="predicted"/>
<feature type="domain" description="RNase H type-1" evidence="1">
    <location>
        <begin position="74"/>
        <end position="203"/>
    </location>
</feature>
<dbReference type="CDD" id="cd09276">
    <property type="entry name" value="Rnase_HI_RT_non_LTR"/>
    <property type="match status" value="1"/>
</dbReference>
<dbReference type="EMBL" id="GECL01002167">
    <property type="protein sequence ID" value="JAP03957.1"/>
    <property type="molecule type" value="Transcribed_RNA"/>
</dbReference>
<name>A0A0V0G9N6_TRIDM</name>
<dbReference type="InterPro" id="IPR036397">
    <property type="entry name" value="RNaseH_sf"/>
</dbReference>
<evidence type="ECO:0000259" key="1">
    <source>
        <dbReference type="PROSITE" id="PS50879"/>
    </source>
</evidence>
<organism evidence="2">
    <name type="scientific">Triatoma dimidiata</name>
    <name type="common">Kissing bug</name>
    <name type="synonym">Meccus dimidiatus</name>
    <dbReference type="NCBI Taxonomy" id="72491"/>
    <lineage>
        <taxon>Eukaryota</taxon>
        <taxon>Metazoa</taxon>
        <taxon>Ecdysozoa</taxon>
        <taxon>Arthropoda</taxon>
        <taxon>Hexapoda</taxon>
        <taxon>Insecta</taxon>
        <taxon>Pterygota</taxon>
        <taxon>Neoptera</taxon>
        <taxon>Paraneoptera</taxon>
        <taxon>Hemiptera</taxon>
        <taxon>Heteroptera</taxon>
        <taxon>Panheteroptera</taxon>
        <taxon>Cimicomorpha</taxon>
        <taxon>Reduviidae</taxon>
        <taxon>Triatominae</taxon>
        <taxon>Triatoma</taxon>
    </lineage>
</organism>
<dbReference type="GO" id="GO:0004523">
    <property type="term" value="F:RNA-DNA hybrid ribonuclease activity"/>
    <property type="evidence" value="ECO:0007669"/>
    <property type="project" value="InterPro"/>
</dbReference>
<protein>
    <submittedName>
        <fullName evidence="2">Putative lian-aa1 retrotransposon protein</fullName>
    </submittedName>
</protein>
<dbReference type="PROSITE" id="PS50879">
    <property type="entry name" value="RNASE_H_1"/>
    <property type="match status" value="1"/>
</dbReference>
<dbReference type="SUPFAM" id="SSF53098">
    <property type="entry name" value="Ribonuclease H-like"/>
    <property type="match status" value="1"/>
</dbReference>
<evidence type="ECO:0000313" key="2">
    <source>
        <dbReference type="EMBL" id="JAP03957.1"/>
    </source>
</evidence>
<sequence length="309" mass="34877">NLAMKACYRIKQAGFWQGKRHGHSIIYREMFLKVPITGFPSDKVLKTFVFDHSYRIRLPSREDWLTLGSSGVISDNYLRCYTDGSRMDGRSGAAVYFETGDHLSVSLSKWTTFFQGEVYAILYCISDERVRNTNLEGFCICSDRQAALKALSLCVFTSRLVLECSKKLKEVSSLKDVLLVWVPGHKGIFGNKEVDRFAKIGASLLFIGPKTAVSVSSGTCLTSFQSWMASQHSSLWMTTVGCRQSKMLIGGQDGEFSERVLCLSRTSLRQLVGFLTGHSGLRKHLYTMGIMPDPFWRFVRRGTKHPYIL</sequence>
<dbReference type="AlphaFoldDB" id="A0A0V0G9N6"/>
<reference evidence="2" key="1">
    <citation type="journal article" date="2018" name="J. Proteomics">
        <title>Exploring the molecular complexity of Triatoma dimidiata sialome.</title>
        <authorList>
            <person name="Santiago P.B."/>
            <person name="de Araujo C.N."/>
            <person name="Charneau S."/>
            <person name="Bastos I.M.D."/>
            <person name="Assumpcao T.C.F."/>
            <person name="Queiroz R.M.L."/>
            <person name="Praca Y.R."/>
            <person name="Cordeiro T.M."/>
            <person name="Garcia C.H.S."/>
            <person name="da Silva I.G."/>
            <person name="Raiol T."/>
            <person name="Motta F.N."/>
            <person name="de Araujo Oliveira J.V."/>
            <person name="de Sousa M.V."/>
            <person name="Ribeiro J.M.C."/>
            <person name="de Santana J.M."/>
        </authorList>
    </citation>
    <scope>NUCLEOTIDE SEQUENCE</scope>
    <source>
        <strain evidence="2">Santander</strain>
        <tissue evidence="2">Salivary glands</tissue>
    </source>
</reference>
<dbReference type="Gene3D" id="3.30.420.10">
    <property type="entry name" value="Ribonuclease H-like superfamily/Ribonuclease H"/>
    <property type="match status" value="1"/>
</dbReference>
<feature type="non-terminal residue" evidence="2">
    <location>
        <position position="1"/>
    </location>
</feature>
<accession>A0A0V0G9N6</accession>
<dbReference type="GO" id="GO:0003676">
    <property type="term" value="F:nucleic acid binding"/>
    <property type="evidence" value="ECO:0007669"/>
    <property type="project" value="InterPro"/>
</dbReference>
<dbReference type="Pfam" id="PF00075">
    <property type="entry name" value="RNase_H"/>
    <property type="match status" value="1"/>
</dbReference>
<dbReference type="InterPro" id="IPR012337">
    <property type="entry name" value="RNaseH-like_sf"/>
</dbReference>